<organism evidence="9 10">
    <name type="scientific">Rhodococcus jostii</name>
    <dbReference type="NCBI Taxonomy" id="132919"/>
    <lineage>
        <taxon>Bacteria</taxon>
        <taxon>Bacillati</taxon>
        <taxon>Actinomycetota</taxon>
        <taxon>Actinomycetes</taxon>
        <taxon>Mycobacteriales</taxon>
        <taxon>Nocardiaceae</taxon>
        <taxon>Rhodococcus</taxon>
    </lineage>
</organism>
<dbReference type="SUPFAM" id="SSF48264">
    <property type="entry name" value="Cytochrome P450"/>
    <property type="match status" value="1"/>
</dbReference>
<dbReference type="OrthoDB" id="5241086at2"/>
<comment type="cofactor">
    <cofactor evidence="1">
        <name>heme</name>
        <dbReference type="ChEBI" id="CHEBI:30413"/>
    </cofactor>
</comment>
<evidence type="ECO:0000313" key="9">
    <source>
        <dbReference type="EMBL" id="SEB35227.1"/>
    </source>
</evidence>
<dbReference type="GO" id="GO:0008395">
    <property type="term" value="F:steroid hydroxylase activity"/>
    <property type="evidence" value="ECO:0007669"/>
    <property type="project" value="TreeGrafter"/>
</dbReference>
<dbReference type="InterPro" id="IPR036396">
    <property type="entry name" value="Cyt_P450_sf"/>
</dbReference>
<keyword evidence="3 8" id="KW-0349">Heme</keyword>
<dbReference type="InterPro" id="IPR002397">
    <property type="entry name" value="Cyt_P450_B"/>
</dbReference>
<dbReference type="GO" id="GO:0005506">
    <property type="term" value="F:iron ion binding"/>
    <property type="evidence" value="ECO:0007669"/>
    <property type="project" value="InterPro"/>
</dbReference>
<dbReference type="PROSITE" id="PS00086">
    <property type="entry name" value="CYTOCHROME_P450"/>
    <property type="match status" value="1"/>
</dbReference>
<reference evidence="10" key="1">
    <citation type="submission" date="2016-10" db="EMBL/GenBank/DDBJ databases">
        <authorList>
            <person name="Varghese N."/>
        </authorList>
    </citation>
    <scope>NUCLEOTIDE SEQUENCE [LARGE SCALE GENOMIC DNA]</scope>
    <source>
        <strain evidence="10">DSM 44719</strain>
    </source>
</reference>
<dbReference type="Gene3D" id="1.10.630.10">
    <property type="entry name" value="Cytochrome P450"/>
    <property type="match status" value="1"/>
</dbReference>
<keyword evidence="5 8" id="KW-0560">Oxidoreductase</keyword>
<keyword evidence="7 8" id="KW-0503">Monooxygenase</keyword>
<keyword evidence="4 8" id="KW-0479">Metal-binding</keyword>
<evidence type="ECO:0000256" key="2">
    <source>
        <dbReference type="ARBA" id="ARBA00010617"/>
    </source>
</evidence>
<evidence type="ECO:0000256" key="5">
    <source>
        <dbReference type="ARBA" id="ARBA00023002"/>
    </source>
</evidence>
<proteinExistence type="inferred from homology"/>
<dbReference type="GO" id="GO:0036199">
    <property type="term" value="F:cholest-4-en-3-one 26-monooxygenase activity"/>
    <property type="evidence" value="ECO:0007669"/>
    <property type="project" value="TreeGrafter"/>
</dbReference>
<dbReference type="PRINTS" id="PR00359">
    <property type="entry name" value="BP450"/>
</dbReference>
<dbReference type="EMBL" id="FNTL01000002">
    <property type="protein sequence ID" value="SEB35227.1"/>
    <property type="molecule type" value="Genomic_DNA"/>
</dbReference>
<dbReference type="RefSeq" id="WP_073366241.1">
    <property type="nucleotide sequence ID" value="NZ_FNTL01000002.1"/>
</dbReference>
<dbReference type="GO" id="GO:0006707">
    <property type="term" value="P:cholesterol catabolic process"/>
    <property type="evidence" value="ECO:0007669"/>
    <property type="project" value="TreeGrafter"/>
</dbReference>
<dbReference type="PANTHER" id="PTHR46696:SF4">
    <property type="entry name" value="BIOTIN BIOSYNTHESIS CYTOCHROME P450"/>
    <property type="match status" value="1"/>
</dbReference>
<protein>
    <submittedName>
        <fullName evidence="9">Cytochrome P450</fullName>
    </submittedName>
</protein>
<name>A0A1H4IMF0_RHOJO</name>
<dbReference type="InterPro" id="IPR017972">
    <property type="entry name" value="Cyt_P450_CS"/>
</dbReference>
<sequence length="413" mass="47034">MTEKTAAKSLVDEVQIENPDFYDENQFAIYDRMRTEAPAFFYAPLDIFVLTRMDDIRYVSSRPDLFSNTGGLTLNQLRMKKEGSDDSFERFNEPEGELVITKDPPRQRELRGLMSPTLTPRYLQKFQTALDRYCRELVDSVAEGEIFDFVDTIAEPLPLYIAAEILGVSEVDIPRMKTWMTALEELTRVETIADLEKPAEHFDEMKLFLAEQLNAKRVSPGDDMMSMFLTSRLNDEPVPDPIVISHVSTLMSNGGTTRLMLTSLANYLAENSELFYQIKNDPQLLDGAIEECLRLEPPARGFVRTATTDTELAGARVNSGQRVYMVYPAANRDPKYFDNPNAFNAHRKQAIGHVAFGFGAHFCLGNRLARMEAQALFREITSRFAEIRVRGQMSRYRHVQLNGLATLPVSFHR</sequence>
<dbReference type="InterPro" id="IPR001128">
    <property type="entry name" value="Cyt_P450"/>
</dbReference>
<dbReference type="GO" id="GO:0020037">
    <property type="term" value="F:heme binding"/>
    <property type="evidence" value="ECO:0007669"/>
    <property type="project" value="InterPro"/>
</dbReference>
<comment type="similarity">
    <text evidence="2 8">Belongs to the cytochrome P450 family.</text>
</comment>
<dbReference type="AlphaFoldDB" id="A0A1H4IMF0"/>
<evidence type="ECO:0000256" key="1">
    <source>
        <dbReference type="ARBA" id="ARBA00001971"/>
    </source>
</evidence>
<evidence type="ECO:0000256" key="4">
    <source>
        <dbReference type="ARBA" id="ARBA00022723"/>
    </source>
</evidence>
<accession>A0A1H4IMF0</accession>
<keyword evidence="6 8" id="KW-0408">Iron</keyword>
<dbReference type="Pfam" id="PF00067">
    <property type="entry name" value="p450"/>
    <property type="match status" value="1"/>
</dbReference>
<evidence type="ECO:0000256" key="8">
    <source>
        <dbReference type="RuleBase" id="RU000461"/>
    </source>
</evidence>
<gene>
    <name evidence="9" type="ORF">SAMN04490220_0254</name>
</gene>
<evidence type="ECO:0000313" key="10">
    <source>
        <dbReference type="Proteomes" id="UP000183407"/>
    </source>
</evidence>
<evidence type="ECO:0000256" key="7">
    <source>
        <dbReference type="ARBA" id="ARBA00023033"/>
    </source>
</evidence>
<evidence type="ECO:0000256" key="6">
    <source>
        <dbReference type="ARBA" id="ARBA00023004"/>
    </source>
</evidence>
<dbReference type="PANTHER" id="PTHR46696">
    <property type="entry name" value="P450, PUTATIVE (EUROFUNG)-RELATED"/>
    <property type="match status" value="1"/>
</dbReference>
<evidence type="ECO:0000256" key="3">
    <source>
        <dbReference type="ARBA" id="ARBA00022617"/>
    </source>
</evidence>
<dbReference type="Proteomes" id="UP000183407">
    <property type="component" value="Unassembled WGS sequence"/>
</dbReference>